<dbReference type="SMART" id="SM00367">
    <property type="entry name" value="LRR_CC"/>
    <property type="match status" value="2"/>
</dbReference>
<dbReference type="EMBL" id="NMUH01010191">
    <property type="protein sequence ID" value="MQM20794.1"/>
    <property type="molecule type" value="Genomic_DNA"/>
</dbReference>
<dbReference type="Pfam" id="PF25019">
    <property type="entry name" value="LRR_R13L1-DRL21"/>
    <property type="match status" value="2"/>
</dbReference>
<evidence type="ECO:0000259" key="1">
    <source>
        <dbReference type="Pfam" id="PF00931"/>
    </source>
</evidence>
<dbReference type="InterPro" id="IPR056789">
    <property type="entry name" value="LRR_R13L1-DRL21"/>
</dbReference>
<name>A0A843XM55_COLES</name>
<evidence type="ECO:0000313" key="4">
    <source>
        <dbReference type="Proteomes" id="UP000652761"/>
    </source>
</evidence>
<protein>
    <submittedName>
        <fullName evidence="3">Uncharacterized protein</fullName>
    </submittedName>
</protein>
<dbReference type="PANTHER" id="PTHR47186:SF3">
    <property type="entry name" value="OS09G0267800 PROTEIN"/>
    <property type="match status" value="1"/>
</dbReference>
<dbReference type="PANTHER" id="PTHR47186">
    <property type="entry name" value="LEUCINE-RICH REPEAT-CONTAINING PROTEIN 57"/>
    <property type="match status" value="1"/>
</dbReference>
<dbReference type="Proteomes" id="UP000652761">
    <property type="component" value="Unassembled WGS sequence"/>
</dbReference>
<evidence type="ECO:0000313" key="3">
    <source>
        <dbReference type="EMBL" id="MQM20794.1"/>
    </source>
</evidence>
<evidence type="ECO:0000259" key="2">
    <source>
        <dbReference type="Pfam" id="PF25019"/>
    </source>
</evidence>
<dbReference type="OrthoDB" id="3033974at2759"/>
<dbReference type="InterPro" id="IPR006553">
    <property type="entry name" value="Leu-rich_rpt_Cys-con_subtyp"/>
</dbReference>
<dbReference type="SUPFAM" id="SSF52058">
    <property type="entry name" value="L domain-like"/>
    <property type="match status" value="3"/>
</dbReference>
<dbReference type="Pfam" id="PF00931">
    <property type="entry name" value="NB-ARC"/>
    <property type="match status" value="1"/>
</dbReference>
<dbReference type="InterPro" id="IPR002182">
    <property type="entry name" value="NB-ARC"/>
</dbReference>
<feature type="domain" description="R13L1/DRL21-like LRR repeat region" evidence="2">
    <location>
        <begin position="538"/>
        <end position="592"/>
    </location>
</feature>
<comment type="caution">
    <text evidence="3">The sequence shown here is derived from an EMBL/GenBank/DDBJ whole genome shotgun (WGS) entry which is preliminary data.</text>
</comment>
<proteinExistence type="predicted"/>
<accession>A0A843XM55</accession>
<dbReference type="InterPro" id="IPR032675">
    <property type="entry name" value="LRR_dom_sf"/>
</dbReference>
<dbReference type="SUPFAM" id="SSF52540">
    <property type="entry name" value="P-loop containing nucleoside triphosphate hydrolases"/>
    <property type="match status" value="1"/>
</dbReference>
<dbReference type="GO" id="GO:0043531">
    <property type="term" value="F:ADP binding"/>
    <property type="evidence" value="ECO:0007669"/>
    <property type="project" value="InterPro"/>
</dbReference>
<keyword evidence="4" id="KW-1185">Reference proteome</keyword>
<dbReference type="InterPro" id="IPR027417">
    <property type="entry name" value="P-loop_NTPase"/>
</dbReference>
<organism evidence="3 4">
    <name type="scientific">Colocasia esculenta</name>
    <name type="common">Wild taro</name>
    <name type="synonym">Arum esculentum</name>
    <dbReference type="NCBI Taxonomy" id="4460"/>
    <lineage>
        <taxon>Eukaryota</taxon>
        <taxon>Viridiplantae</taxon>
        <taxon>Streptophyta</taxon>
        <taxon>Embryophyta</taxon>
        <taxon>Tracheophyta</taxon>
        <taxon>Spermatophyta</taxon>
        <taxon>Magnoliopsida</taxon>
        <taxon>Liliopsida</taxon>
        <taxon>Araceae</taxon>
        <taxon>Aroideae</taxon>
        <taxon>Colocasieae</taxon>
        <taxon>Colocasia</taxon>
    </lineage>
</organism>
<dbReference type="AlphaFoldDB" id="A0A843XM55"/>
<feature type="domain" description="R13L1/DRL21-like LRR repeat region" evidence="2">
    <location>
        <begin position="249"/>
        <end position="372"/>
    </location>
</feature>
<gene>
    <name evidence="3" type="ORF">Taro_053821</name>
</gene>
<dbReference type="Gene3D" id="3.80.10.10">
    <property type="entry name" value="Ribonuclease Inhibitor"/>
    <property type="match status" value="4"/>
</dbReference>
<feature type="domain" description="NB-ARC" evidence="1">
    <location>
        <begin position="54"/>
        <end position="142"/>
    </location>
</feature>
<reference evidence="3" key="1">
    <citation type="submission" date="2017-07" db="EMBL/GenBank/DDBJ databases">
        <title>Taro Niue Genome Assembly and Annotation.</title>
        <authorList>
            <person name="Atibalentja N."/>
            <person name="Keating K."/>
            <person name="Fields C.J."/>
        </authorList>
    </citation>
    <scope>NUCLEOTIDE SEQUENCE</scope>
    <source>
        <strain evidence="3">Niue_2</strain>
        <tissue evidence="3">Leaf</tissue>
    </source>
</reference>
<dbReference type="Gene3D" id="3.40.50.300">
    <property type="entry name" value="P-loop containing nucleotide triphosphate hydrolases"/>
    <property type="match status" value="1"/>
</dbReference>
<sequence length="1063" mass="120893">MEDIVSRFINIKKPEQALKLDYHKEQVDAERISARRTTSSVIEESLNVEDSGLSELDPLHQKLLQRLSGKERFLLVLDDVWEVDNLNPNNWNLLTAPLRSRPADTKIIMTTRSRKVSEMALRTLTHDLGFLSDEDTLELMEHLRVLDLGGVRLDRLPESIASLKHLRYLRISNVVDELPESVGSMYHLQTLDSRGVRELPNSMSNLLNLRHLILHSSDAIEYPMGIGKLTNLRTVPSFYASPKHNRAKLGELKDLNNIRGKFAIKGLENLADVNEAKKAYLDKKRNISSLSLEWDPKADSWHSDQEVLESLQPSVKLGSLKIVGFKGPSYPSWLGDGSFSRLGTIKLEHCENWTFLPPLGHLPSLRSLNIAEARAVEYIGSEFFSGGFPQLEELTLREMSNWKSWCGAQIRECPKLKKLSITRCENLESLSLINLGAVEYLYISSCPRLRCMPGHSLELSHFLCVQTIKIRRIYQVGLIDAAHFSPAAPSKDQPCLQLEDVGQREAEYILGMCSHICQLTVKRCSNLTSLPFGFSLLIRRLTITECANLTSLAWTDPSFSRLRNIKLEHCEKWISLPPLGQLPSLKSLYISEARAVEYIGTEFFSGGFPQLEELTLKYLYKWKSWCGAQKEECRRLKKLSIECCENLECLSLINLGAVVNISISRCPKLRCMPGHSLELSHLPCVQKIKIQDIYQVGLIDAVHFSPAAPLEDQPCLQLEDVGRREAEYILGMCSHICRLTVKRCSNLTSLPFGFSNMICQLTITECANLASLPWTDLITLEYLRISDCPLFRLLDAKQLPPTLQVLCIYENPHHTEQCSNGGGGERNLYLMFHNVHDASVALKFCCMNFTKIHCLDIEWDCCNNDWFNVTDAITEEVLSNFYSLCFSSKKLVFRGSENFLSKKLCSDFLHSRLSSVSLLQCSTCEILPALCKLPFLEVLYVGGASNLENVVLDSLSSYDQMTEREWQATYTSIAFPHLQKLEFHDMPVWKEWLGAKEGDFPFLWKLVLEHCPRLRALPHLPPGLKELYLEDCEELRSSTSDKLRESIIVEDDYILKNYPLLHS</sequence>